<dbReference type="GO" id="GO:0071944">
    <property type="term" value="C:cell periphery"/>
    <property type="evidence" value="ECO:0007669"/>
    <property type="project" value="UniProtKB-ARBA"/>
</dbReference>
<feature type="compositionally biased region" description="Low complexity" evidence="5">
    <location>
        <begin position="560"/>
        <end position="570"/>
    </location>
</feature>
<evidence type="ECO:0000256" key="6">
    <source>
        <dbReference type="SAM" id="Phobius"/>
    </source>
</evidence>
<evidence type="ECO:0000313" key="8">
    <source>
        <dbReference type="Proteomes" id="UP001285441"/>
    </source>
</evidence>
<dbReference type="AlphaFoldDB" id="A0AAE0NSM7"/>
<evidence type="ECO:0000256" key="1">
    <source>
        <dbReference type="ARBA" id="ARBA00004167"/>
    </source>
</evidence>
<comment type="caution">
    <text evidence="7">The sequence shown here is derived from an EMBL/GenBank/DDBJ whole genome shotgun (WGS) entry which is preliminary data.</text>
</comment>
<feature type="region of interest" description="Disordered" evidence="5">
    <location>
        <begin position="402"/>
        <end position="602"/>
    </location>
</feature>
<feature type="compositionally biased region" description="Basic residues" evidence="5">
    <location>
        <begin position="275"/>
        <end position="287"/>
    </location>
</feature>
<feature type="compositionally biased region" description="Polar residues" evidence="5">
    <location>
        <begin position="148"/>
        <end position="172"/>
    </location>
</feature>
<protein>
    <submittedName>
        <fullName evidence="7">Uncharacterized protein</fullName>
    </submittedName>
</protein>
<feature type="compositionally biased region" description="Pro residues" evidence="5">
    <location>
        <begin position="494"/>
        <end position="508"/>
    </location>
</feature>
<dbReference type="Proteomes" id="UP001285441">
    <property type="component" value="Unassembled WGS sequence"/>
</dbReference>
<keyword evidence="3 6" id="KW-1133">Transmembrane helix</keyword>
<evidence type="ECO:0000256" key="4">
    <source>
        <dbReference type="ARBA" id="ARBA00023136"/>
    </source>
</evidence>
<dbReference type="EMBL" id="JAULSW010000003">
    <property type="protein sequence ID" value="KAK3386900.1"/>
    <property type="molecule type" value="Genomic_DNA"/>
</dbReference>
<dbReference type="PANTHER" id="PTHR15549:SF30">
    <property type="entry name" value="MID2 DOMAIN-CONTAINING PROTEIN"/>
    <property type="match status" value="1"/>
</dbReference>
<feature type="compositionally biased region" description="Polar residues" evidence="5">
    <location>
        <begin position="578"/>
        <end position="602"/>
    </location>
</feature>
<accession>A0AAE0NSM7</accession>
<evidence type="ECO:0000313" key="7">
    <source>
        <dbReference type="EMBL" id="KAK3386900.1"/>
    </source>
</evidence>
<proteinExistence type="predicted"/>
<reference evidence="7" key="2">
    <citation type="submission" date="2023-06" db="EMBL/GenBank/DDBJ databases">
        <authorList>
            <consortium name="Lawrence Berkeley National Laboratory"/>
            <person name="Haridas S."/>
            <person name="Hensen N."/>
            <person name="Bonometti L."/>
            <person name="Westerberg I."/>
            <person name="Brannstrom I.O."/>
            <person name="Guillou S."/>
            <person name="Cros-Aarteil S."/>
            <person name="Calhoun S."/>
            <person name="Kuo A."/>
            <person name="Mondo S."/>
            <person name="Pangilinan J."/>
            <person name="Riley R."/>
            <person name="LaButti K."/>
            <person name="Andreopoulos B."/>
            <person name="Lipzen A."/>
            <person name="Chen C."/>
            <person name="Yanf M."/>
            <person name="Daum C."/>
            <person name="Ng V."/>
            <person name="Clum A."/>
            <person name="Steindorff A."/>
            <person name="Ohm R."/>
            <person name="Martin F."/>
            <person name="Silar P."/>
            <person name="Natvig D."/>
            <person name="Lalanne C."/>
            <person name="Gautier V."/>
            <person name="Ament-velasquez S.L."/>
            <person name="Kruys A."/>
            <person name="Hutchinson M.I."/>
            <person name="Powell A.J."/>
            <person name="Barry K."/>
            <person name="Miller A.N."/>
            <person name="Grigoriev I.V."/>
            <person name="Debuchy R."/>
            <person name="Gladieux P."/>
            <person name="Thoren M.H."/>
            <person name="Johannesson H."/>
        </authorList>
    </citation>
    <scope>NUCLEOTIDE SEQUENCE</scope>
    <source>
        <strain evidence="7">CBS 232.78</strain>
    </source>
</reference>
<feature type="compositionally biased region" description="Low complexity" evidence="5">
    <location>
        <begin position="416"/>
        <end position="434"/>
    </location>
</feature>
<reference evidence="7" key="1">
    <citation type="journal article" date="2023" name="Mol. Phylogenet. Evol.">
        <title>Genome-scale phylogeny and comparative genomics of the fungal order Sordariales.</title>
        <authorList>
            <person name="Hensen N."/>
            <person name="Bonometti L."/>
            <person name="Westerberg I."/>
            <person name="Brannstrom I.O."/>
            <person name="Guillou S."/>
            <person name="Cros-Aarteil S."/>
            <person name="Calhoun S."/>
            <person name="Haridas S."/>
            <person name="Kuo A."/>
            <person name="Mondo S."/>
            <person name="Pangilinan J."/>
            <person name="Riley R."/>
            <person name="LaButti K."/>
            <person name="Andreopoulos B."/>
            <person name="Lipzen A."/>
            <person name="Chen C."/>
            <person name="Yan M."/>
            <person name="Daum C."/>
            <person name="Ng V."/>
            <person name="Clum A."/>
            <person name="Steindorff A."/>
            <person name="Ohm R.A."/>
            <person name="Martin F."/>
            <person name="Silar P."/>
            <person name="Natvig D.O."/>
            <person name="Lalanne C."/>
            <person name="Gautier V."/>
            <person name="Ament-Velasquez S.L."/>
            <person name="Kruys A."/>
            <person name="Hutchinson M.I."/>
            <person name="Powell A.J."/>
            <person name="Barry K."/>
            <person name="Miller A.N."/>
            <person name="Grigoriev I.V."/>
            <person name="Debuchy R."/>
            <person name="Gladieux P."/>
            <person name="Hiltunen Thoren M."/>
            <person name="Johannesson H."/>
        </authorList>
    </citation>
    <scope>NUCLEOTIDE SEQUENCE</scope>
    <source>
        <strain evidence="7">CBS 232.78</strain>
    </source>
</reference>
<evidence type="ECO:0000256" key="5">
    <source>
        <dbReference type="SAM" id="MobiDB-lite"/>
    </source>
</evidence>
<feature type="compositionally biased region" description="Polar residues" evidence="5">
    <location>
        <begin position="300"/>
        <end position="317"/>
    </location>
</feature>
<feature type="transmembrane region" description="Helical" evidence="6">
    <location>
        <begin position="248"/>
        <end position="269"/>
    </location>
</feature>
<name>A0AAE0NSM7_9PEZI</name>
<keyword evidence="2 6" id="KW-0812">Transmembrane</keyword>
<gene>
    <name evidence="7" type="ORF">B0H63DRAFT_558501</name>
</gene>
<evidence type="ECO:0000256" key="2">
    <source>
        <dbReference type="ARBA" id="ARBA00022692"/>
    </source>
</evidence>
<keyword evidence="4 6" id="KW-0472">Membrane</keyword>
<dbReference type="GO" id="GO:0016020">
    <property type="term" value="C:membrane"/>
    <property type="evidence" value="ECO:0007669"/>
    <property type="project" value="UniProtKB-SubCell"/>
</dbReference>
<sequence>MEGLPDHHCPCYVDAAALMSRVRQGDTRQCLQVCKSIFLQSVSTDWTETHGWKEGCQNLTSKAALYEFWQLYWCDSTFCGVAISPTGGLEQDPNVDLIINTCQNIGITSVLDPGPPTSGFSCQTDAKEASQCPNAHGLSGTLLANTKASEGNPFSQTQTETPKTLLSSKPKQLSSTLPTTVTAPLTTRHYIPSTLTPEPTTLITATSLLPQTLVVVESSTTPTVLGASATSAGNSTTSSSGLSGAAKAAMAVCSVVGLVALIFLSALCLRRRQRKRQQLHRHRRLRSPSRLARDGPRPNSPRSLLISPSSYAADNNSPPLTPPLRLRDRKFLPSILRSSSNRSPSPPLTPLTPAYSSTHNSAVFPASPLCSPTTSKLVPRAEGRTALRTYGDDVHPQISLAMPNGGTIGHGRHVSRGSLGSSSVAPSSTTGPSSLRNEVHATNFNYFTRSTPPPPPPPTASPTRPPRPQEAPLEIPDLVSPAPSPYTMAAASPVGPPPSRALPSPPVSPVTSVGGSSTVRSQTRAVLSHHEARDLEDLAEEYPRSSWGSWSGTGTGSGAGSTTTTTAGGSKVALVLPSSPTKKSRNSSARSDSTKIQTPPSRSSQFYTILECLPRERLAGEDDSTDAYPLDAQHDPNSSSVLAWNLTTHEGHCSLAKESLIFPSSPLSTGRSTYHAANAVAPDCHPPQTRPCGHGYTHRPAAACSPGKWTRQHGVAVSQEGRKCGLAGPGIAAGASA</sequence>
<comment type="subcellular location">
    <subcellularLocation>
        <location evidence="1">Membrane</location>
        <topology evidence="1">Single-pass membrane protein</topology>
    </subcellularLocation>
</comment>
<organism evidence="7 8">
    <name type="scientific">Podospora didyma</name>
    <dbReference type="NCBI Taxonomy" id="330526"/>
    <lineage>
        <taxon>Eukaryota</taxon>
        <taxon>Fungi</taxon>
        <taxon>Dikarya</taxon>
        <taxon>Ascomycota</taxon>
        <taxon>Pezizomycotina</taxon>
        <taxon>Sordariomycetes</taxon>
        <taxon>Sordariomycetidae</taxon>
        <taxon>Sordariales</taxon>
        <taxon>Podosporaceae</taxon>
        <taxon>Podospora</taxon>
    </lineage>
</organism>
<feature type="compositionally biased region" description="Pro residues" evidence="5">
    <location>
        <begin position="451"/>
        <end position="469"/>
    </location>
</feature>
<feature type="compositionally biased region" description="Low complexity" evidence="5">
    <location>
        <begin position="509"/>
        <end position="519"/>
    </location>
</feature>
<feature type="region of interest" description="Disordered" evidence="5">
    <location>
        <begin position="275"/>
        <end position="327"/>
    </location>
</feature>
<dbReference type="InterPro" id="IPR051694">
    <property type="entry name" value="Immunoregulatory_rcpt-like"/>
</dbReference>
<evidence type="ECO:0000256" key="3">
    <source>
        <dbReference type="ARBA" id="ARBA00022989"/>
    </source>
</evidence>
<keyword evidence="8" id="KW-1185">Reference proteome</keyword>
<feature type="region of interest" description="Disordered" evidence="5">
    <location>
        <begin position="148"/>
        <end position="176"/>
    </location>
</feature>
<dbReference type="PANTHER" id="PTHR15549">
    <property type="entry name" value="PAIRED IMMUNOGLOBULIN-LIKE TYPE 2 RECEPTOR"/>
    <property type="match status" value="1"/>
</dbReference>